<accession>A0ABP9VIR5</accession>
<dbReference type="SUPFAM" id="SSF55729">
    <property type="entry name" value="Acyl-CoA N-acyltransferases (Nat)"/>
    <property type="match status" value="1"/>
</dbReference>
<feature type="domain" description="N-acetyltransferase" evidence="3">
    <location>
        <begin position="1"/>
        <end position="144"/>
    </location>
</feature>
<dbReference type="PROSITE" id="PS51186">
    <property type="entry name" value="GNAT"/>
    <property type="match status" value="1"/>
</dbReference>
<dbReference type="EMBL" id="BAABRN010000090">
    <property type="protein sequence ID" value="GAA5504140.1"/>
    <property type="molecule type" value="Genomic_DNA"/>
</dbReference>
<evidence type="ECO:0000259" key="3">
    <source>
        <dbReference type="PROSITE" id="PS51186"/>
    </source>
</evidence>
<dbReference type="PANTHER" id="PTHR43877">
    <property type="entry name" value="AMINOALKYLPHOSPHONATE N-ACETYLTRANSFERASE-RELATED-RELATED"/>
    <property type="match status" value="1"/>
</dbReference>
<proteinExistence type="predicted"/>
<dbReference type="Pfam" id="PF13508">
    <property type="entry name" value="Acetyltransf_7"/>
    <property type="match status" value="1"/>
</dbReference>
<keyword evidence="1" id="KW-0808">Transferase</keyword>
<dbReference type="InterPro" id="IPR000182">
    <property type="entry name" value="GNAT_dom"/>
</dbReference>
<keyword evidence="2" id="KW-0012">Acyltransferase</keyword>
<dbReference type="CDD" id="cd04301">
    <property type="entry name" value="NAT_SF"/>
    <property type="match status" value="1"/>
</dbReference>
<sequence>MEFRPVSPTDLPRLAEAFIATFSAEPWSEAWTMDSALACLADLLALPRAAHLTVLDEGVCLGAIFGFDHVKDHGLTHEIRELFIHPQARGQGIGQALMVRYLTERHLSDVNNVYLLTARDTPSEEFYGRLGFRRARQQVVLVRP</sequence>
<comment type="caution">
    <text evidence="4">The sequence shown here is derived from an EMBL/GenBank/DDBJ whole genome shotgun (WGS) entry which is preliminary data.</text>
</comment>
<reference evidence="4 5" key="1">
    <citation type="submission" date="2024-02" db="EMBL/GenBank/DDBJ databases">
        <title>Deinococcus xinjiangensis NBRC 107630.</title>
        <authorList>
            <person name="Ichikawa N."/>
            <person name="Katano-Makiyama Y."/>
            <person name="Hidaka K."/>
        </authorList>
    </citation>
    <scope>NUCLEOTIDE SEQUENCE [LARGE SCALE GENOMIC DNA]</scope>
    <source>
        <strain evidence="4 5">NBRC 107630</strain>
    </source>
</reference>
<dbReference type="RefSeq" id="WP_353544106.1">
    <property type="nucleotide sequence ID" value="NZ_BAABRN010000090.1"/>
</dbReference>
<dbReference type="InterPro" id="IPR050832">
    <property type="entry name" value="Bact_Acetyltransf"/>
</dbReference>
<evidence type="ECO:0000256" key="1">
    <source>
        <dbReference type="ARBA" id="ARBA00022679"/>
    </source>
</evidence>
<dbReference type="Proteomes" id="UP001458946">
    <property type="component" value="Unassembled WGS sequence"/>
</dbReference>
<gene>
    <name evidence="4" type="ORF">Dxin01_03909</name>
</gene>
<evidence type="ECO:0000313" key="5">
    <source>
        <dbReference type="Proteomes" id="UP001458946"/>
    </source>
</evidence>
<evidence type="ECO:0000256" key="2">
    <source>
        <dbReference type="ARBA" id="ARBA00023315"/>
    </source>
</evidence>
<protein>
    <recommendedName>
        <fullName evidence="3">N-acetyltransferase domain-containing protein</fullName>
    </recommendedName>
</protein>
<keyword evidence="5" id="KW-1185">Reference proteome</keyword>
<name>A0ABP9VIR5_9DEIO</name>
<dbReference type="Gene3D" id="3.40.630.30">
    <property type="match status" value="1"/>
</dbReference>
<dbReference type="InterPro" id="IPR016181">
    <property type="entry name" value="Acyl_CoA_acyltransferase"/>
</dbReference>
<evidence type="ECO:0000313" key="4">
    <source>
        <dbReference type="EMBL" id="GAA5504140.1"/>
    </source>
</evidence>
<organism evidence="4 5">
    <name type="scientific">Deinococcus xinjiangensis</name>
    <dbReference type="NCBI Taxonomy" id="457454"/>
    <lineage>
        <taxon>Bacteria</taxon>
        <taxon>Thermotogati</taxon>
        <taxon>Deinococcota</taxon>
        <taxon>Deinococci</taxon>
        <taxon>Deinococcales</taxon>
        <taxon>Deinococcaceae</taxon>
        <taxon>Deinococcus</taxon>
    </lineage>
</organism>